<feature type="chain" id="PRO_5015167522" evidence="1">
    <location>
        <begin position="21"/>
        <end position="402"/>
    </location>
</feature>
<feature type="domain" description="Secretion system C-terminal sorting" evidence="2">
    <location>
        <begin position="328"/>
        <end position="390"/>
    </location>
</feature>
<gene>
    <name evidence="3" type="ORF">B0I18_111129</name>
</gene>
<proteinExistence type="predicted"/>
<reference evidence="3 4" key="1">
    <citation type="submission" date="2018-03" db="EMBL/GenBank/DDBJ databases">
        <title>Genomic Encyclopedia of Type Strains, Phase III (KMG-III): the genomes of soil and plant-associated and newly described type strains.</title>
        <authorList>
            <person name="Whitman W."/>
        </authorList>
    </citation>
    <scope>NUCLEOTIDE SEQUENCE [LARGE SCALE GENOMIC DNA]</scope>
    <source>
        <strain evidence="3 4">CGMCC 1.12700</strain>
    </source>
</reference>
<sequence>MKLNLRPLVLLVALPQLSFGQTLETFESVTQTTVNQRPTTFTSNGQSFTTTSDNCGTGGIFGVWIPGQQYANCNGTNSTNSTNSYYGVGASCTGTGNCTDYSAQFIDNGLVPPAVATTGHVYGLKTTNGAPFTVKSIFIYLSTDNGTNPSSAGGVTITGKLAGNTVFTYTKTTGFATNFTNNSGFTFIDFSAGTNYSNSNIDQLLIQSPNANYVALDNFKWGASIPLPLGLLSFDLKKNGNTVYLNWKAASNAAIMDYQIERSTDGKLFSRLGNMTVNNSGNYQFPDLSPLAGDNFYRLAITSKDGNVTYSDVKGIFMSTKEKADNLLYPNPTTGILFAKVPGAAVWNIQITDITGRMVSNAKFSAQTNSLSIASLPNTIYFYKLSDANTGVILEEGKINKL</sequence>
<organism evidence="3 4">
    <name type="scientific">Taibaiella chishuiensis</name>
    <dbReference type="NCBI Taxonomy" id="1434707"/>
    <lineage>
        <taxon>Bacteria</taxon>
        <taxon>Pseudomonadati</taxon>
        <taxon>Bacteroidota</taxon>
        <taxon>Chitinophagia</taxon>
        <taxon>Chitinophagales</taxon>
        <taxon>Chitinophagaceae</taxon>
        <taxon>Taibaiella</taxon>
    </lineage>
</organism>
<name>A0A2P8CX69_9BACT</name>
<keyword evidence="1" id="KW-0732">Signal</keyword>
<feature type="signal peptide" evidence="1">
    <location>
        <begin position="1"/>
        <end position="20"/>
    </location>
</feature>
<dbReference type="Proteomes" id="UP000240572">
    <property type="component" value="Unassembled WGS sequence"/>
</dbReference>
<dbReference type="AlphaFoldDB" id="A0A2P8CX69"/>
<comment type="caution">
    <text evidence="3">The sequence shown here is derived from an EMBL/GenBank/DDBJ whole genome shotgun (WGS) entry which is preliminary data.</text>
</comment>
<dbReference type="InterPro" id="IPR026444">
    <property type="entry name" value="Secre_tail"/>
</dbReference>
<accession>A0A2P8CX69</accession>
<dbReference type="Pfam" id="PF18962">
    <property type="entry name" value="Por_Secre_tail"/>
    <property type="match status" value="1"/>
</dbReference>
<evidence type="ECO:0000313" key="4">
    <source>
        <dbReference type="Proteomes" id="UP000240572"/>
    </source>
</evidence>
<evidence type="ECO:0000313" key="3">
    <source>
        <dbReference type="EMBL" id="PSK89572.1"/>
    </source>
</evidence>
<dbReference type="OrthoDB" id="5500612at2"/>
<protein>
    <submittedName>
        <fullName evidence="3">Putative secreted protein (Por secretion system target)</fullName>
    </submittedName>
</protein>
<evidence type="ECO:0000259" key="2">
    <source>
        <dbReference type="Pfam" id="PF18962"/>
    </source>
</evidence>
<keyword evidence="4" id="KW-1185">Reference proteome</keyword>
<dbReference type="EMBL" id="PYGD01000011">
    <property type="protein sequence ID" value="PSK89572.1"/>
    <property type="molecule type" value="Genomic_DNA"/>
</dbReference>
<evidence type="ECO:0000256" key="1">
    <source>
        <dbReference type="SAM" id="SignalP"/>
    </source>
</evidence>
<dbReference type="NCBIfam" id="TIGR04183">
    <property type="entry name" value="Por_Secre_tail"/>
    <property type="match status" value="1"/>
</dbReference>
<dbReference type="RefSeq" id="WP_106524816.1">
    <property type="nucleotide sequence ID" value="NZ_PYGD01000011.1"/>
</dbReference>